<comment type="caution">
    <text evidence="2">The sequence shown here is derived from an EMBL/GenBank/DDBJ whole genome shotgun (WGS) entry which is preliminary data.</text>
</comment>
<feature type="transmembrane region" description="Helical" evidence="1">
    <location>
        <begin position="39"/>
        <end position="62"/>
    </location>
</feature>
<evidence type="ECO:0000313" key="3">
    <source>
        <dbReference type="Proteomes" id="UP000230959"/>
    </source>
</evidence>
<dbReference type="NCBIfam" id="TIGR02532">
    <property type="entry name" value="IV_pilin_GFxxxE"/>
    <property type="match status" value="1"/>
</dbReference>
<dbReference type="InterPro" id="IPR012902">
    <property type="entry name" value="N_methyl_site"/>
</dbReference>
<dbReference type="EMBL" id="PFER01000014">
    <property type="protein sequence ID" value="PJE73759.1"/>
    <property type="molecule type" value="Genomic_DNA"/>
</dbReference>
<keyword evidence="1" id="KW-0472">Membrane</keyword>
<organism evidence="2 3">
    <name type="scientific">Candidatus Terrybacteria bacterium CG10_big_fil_rev_8_21_14_0_10_41_10</name>
    <dbReference type="NCBI Taxonomy" id="1975026"/>
    <lineage>
        <taxon>Bacteria</taxon>
        <taxon>Candidatus Terryibacteriota</taxon>
    </lineage>
</organism>
<dbReference type="AlphaFoldDB" id="A0A2M8LAW2"/>
<proteinExistence type="predicted"/>
<evidence type="ECO:0000313" key="2">
    <source>
        <dbReference type="EMBL" id="PJE73759.1"/>
    </source>
</evidence>
<dbReference type="Proteomes" id="UP000230959">
    <property type="component" value="Unassembled WGS sequence"/>
</dbReference>
<dbReference type="InterPro" id="IPR045584">
    <property type="entry name" value="Pilin-like"/>
</dbReference>
<name>A0A2M8LAW2_9BACT</name>
<gene>
    <name evidence="2" type="ORF">COV02_00910</name>
</gene>
<protein>
    <recommendedName>
        <fullName evidence="4">General secretion pathway GspH domain-containing protein</fullName>
    </recommendedName>
</protein>
<dbReference type="Gene3D" id="3.30.700.10">
    <property type="entry name" value="Glycoprotein, Type 4 Pilin"/>
    <property type="match status" value="1"/>
</dbReference>
<dbReference type="Pfam" id="PF07963">
    <property type="entry name" value="N_methyl"/>
    <property type="match status" value="1"/>
</dbReference>
<keyword evidence="1" id="KW-1133">Transmembrane helix</keyword>
<evidence type="ECO:0008006" key="4">
    <source>
        <dbReference type="Google" id="ProtNLM"/>
    </source>
</evidence>
<reference evidence="3" key="1">
    <citation type="submission" date="2017-09" db="EMBL/GenBank/DDBJ databases">
        <title>Depth-based differentiation of microbial function through sediment-hosted aquifers and enrichment of novel symbionts in the deep terrestrial subsurface.</title>
        <authorList>
            <person name="Probst A.J."/>
            <person name="Ladd B."/>
            <person name="Jarett J.K."/>
            <person name="Geller-Mcgrath D.E."/>
            <person name="Sieber C.M.K."/>
            <person name="Emerson J.B."/>
            <person name="Anantharaman K."/>
            <person name="Thomas B.C."/>
            <person name="Malmstrom R."/>
            <person name="Stieglmeier M."/>
            <person name="Klingl A."/>
            <person name="Woyke T."/>
            <person name="Ryan C.M."/>
            <person name="Banfield J.F."/>
        </authorList>
    </citation>
    <scope>NUCLEOTIDE SEQUENCE [LARGE SCALE GENOMIC DNA]</scope>
</reference>
<dbReference type="SUPFAM" id="SSF54523">
    <property type="entry name" value="Pili subunits"/>
    <property type="match status" value="1"/>
</dbReference>
<evidence type="ECO:0000256" key="1">
    <source>
        <dbReference type="SAM" id="Phobius"/>
    </source>
</evidence>
<sequence>MGRKDNQLFVLIKNDIIKSMKFFRFDFLNFILNRKANGFSLIELMVSISILTIISMMVFASYPEFNQRMAIRRTSNDIAMAVREAQINALSIKESDVEGEFPAYGINFNKTEKEFTLFADKGEVRNNRYDGENEKINTFVITTGDTISKLQLCSSSGCEGGEPKEINIVYPRSSPMANISNESGSGSFDFAIITISAPNGKISKDIEIYLNGQISIK</sequence>
<keyword evidence="1" id="KW-0812">Transmembrane</keyword>
<accession>A0A2M8LAW2</accession>